<organism evidence="2 3">
    <name type="scientific">Copranaerobaculum intestinale</name>
    <dbReference type="NCBI Taxonomy" id="2692629"/>
    <lineage>
        <taxon>Bacteria</taxon>
        <taxon>Bacillati</taxon>
        <taxon>Bacillota</taxon>
        <taxon>Erysipelotrichia</taxon>
        <taxon>Erysipelotrichales</taxon>
        <taxon>Erysipelotrichaceae</taxon>
        <taxon>Copranaerobaculum</taxon>
    </lineage>
</organism>
<dbReference type="AlphaFoldDB" id="A0A6N8U721"/>
<evidence type="ECO:0000259" key="1">
    <source>
        <dbReference type="Pfam" id="PF06114"/>
    </source>
</evidence>
<keyword evidence="3" id="KW-1185">Reference proteome</keyword>
<comment type="caution">
    <text evidence="2">The sequence shown here is derived from an EMBL/GenBank/DDBJ whole genome shotgun (WGS) entry which is preliminary data.</text>
</comment>
<reference evidence="2 3" key="1">
    <citation type="submission" date="2019-12" db="EMBL/GenBank/DDBJ databases">
        <authorList>
            <person name="Yang R."/>
        </authorList>
    </citation>
    <scope>NUCLEOTIDE SEQUENCE [LARGE SCALE GENOMIC DNA]</scope>
    <source>
        <strain evidence="2 3">DONG20-135</strain>
    </source>
</reference>
<dbReference type="Proteomes" id="UP000434036">
    <property type="component" value="Unassembled WGS sequence"/>
</dbReference>
<dbReference type="InterPro" id="IPR010359">
    <property type="entry name" value="IrrE_HExxH"/>
</dbReference>
<sequence length="147" mass="17492">MFKKYQDLLAQFPTVAVEDMLQQLSIQKVYMNEKMGLNMDALLRIYNRKAIIFVKPDLEENYQKFVLYHEIGHYLIHYNPGTEYHFLAERYRNRTEAEANYFGCYCLLADEDIHDLCIPSLLINKGVPEKIANDFWEYESQNHISLN</sequence>
<evidence type="ECO:0000313" key="3">
    <source>
        <dbReference type="Proteomes" id="UP000434036"/>
    </source>
</evidence>
<dbReference type="Gene3D" id="1.10.10.2910">
    <property type="match status" value="1"/>
</dbReference>
<proteinExistence type="predicted"/>
<dbReference type="Pfam" id="PF06114">
    <property type="entry name" value="Peptidase_M78"/>
    <property type="match status" value="1"/>
</dbReference>
<name>A0A6N8U721_9FIRM</name>
<evidence type="ECO:0000313" key="2">
    <source>
        <dbReference type="EMBL" id="MXQ73114.1"/>
    </source>
</evidence>
<reference evidence="2 3" key="2">
    <citation type="submission" date="2020-01" db="EMBL/GenBank/DDBJ databases">
        <title>Clostridiaceae sp. nov. isolated from the gut of human by culturomics.</title>
        <authorList>
            <person name="Chang Y."/>
        </authorList>
    </citation>
    <scope>NUCLEOTIDE SEQUENCE [LARGE SCALE GENOMIC DNA]</scope>
    <source>
        <strain evidence="2 3">DONG20-135</strain>
    </source>
</reference>
<dbReference type="EMBL" id="WUUQ01000001">
    <property type="protein sequence ID" value="MXQ73114.1"/>
    <property type="molecule type" value="Genomic_DNA"/>
</dbReference>
<protein>
    <submittedName>
        <fullName evidence="2">ImmA/IrrE family metallo-endopeptidase</fullName>
    </submittedName>
</protein>
<dbReference type="RefSeq" id="WP_160624535.1">
    <property type="nucleotide sequence ID" value="NZ_WUUQ01000001.1"/>
</dbReference>
<accession>A0A6N8U721</accession>
<feature type="domain" description="IrrE N-terminal-like" evidence="1">
    <location>
        <begin position="33"/>
        <end position="115"/>
    </location>
</feature>
<gene>
    <name evidence="2" type="ORF">GSF08_04095</name>
</gene>